<evidence type="ECO:0000313" key="3">
    <source>
        <dbReference type="EMBL" id="PIN12270.1"/>
    </source>
</evidence>
<evidence type="ECO:0000256" key="1">
    <source>
        <dbReference type="SAM" id="Coils"/>
    </source>
</evidence>
<dbReference type="EMBL" id="NKXS01002733">
    <property type="protein sequence ID" value="PIN12270.1"/>
    <property type="molecule type" value="Genomic_DNA"/>
</dbReference>
<dbReference type="PANTHER" id="PTHR48475:SF1">
    <property type="entry name" value="RNASE H TYPE-1 DOMAIN-CONTAINING PROTEIN"/>
    <property type="match status" value="1"/>
</dbReference>
<comment type="caution">
    <text evidence="3">The sequence shown here is derived from an EMBL/GenBank/DDBJ whole genome shotgun (WGS) entry which is preliminary data.</text>
</comment>
<dbReference type="EC" id="3.1.26.4" evidence="3"/>
<dbReference type="GO" id="GO:0004523">
    <property type="term" value="F:RNA-DNA hybrid ribonuclease activity"/>
    <property type="evidence" value="ECO:0007669"/>
    <property type="project" value="UniProtKB-EC"/>
</dbReference>
<feature type="coiled-coil region" evidence="1">
    <location>
        <begin position="738"/>
        <end position="765"/>
    </location>
</feature>
<dbReference type="SUPFAM" id="SSF56672">
    <property type="entry name" value="DNA/RNA polymerases"/>
    <property type="match status" value="1"/>
</dbReference>
<gene>
    <name evidence="3" type="ORF">CDL12_15121</name>
</gene>
<keyword evidence="3" id="KW-0378">Hydrolase</keyword>
<dbReference type="Proteomes" id="UP000231279">
    <property type="component" value="Unassembled WGS sequence"/>
</dbReference>
<dbReference type="InterPro" id="IPR002156">
    <property type="entry name" value="RNaseH_domain"/>
</dbReference>
<dbReference type="InterPro" id="IPR043502">
    <property type="entry name" value="DNA/RNA_pol_sf"/>
</dbReference>
<protein>
    <submittedName>
        <fullName evidence="3">Ribonuclease H</fullName>
        <ecNumber evidence="3">3.1.26.4</ecNumber>
    </submittedName>
</protein>
<dbReference type="InterPro" id="IPR012337">
    <property type="entry name" value="RNaseH-like_sf"/>
</dbReference>
<dbReference type="Gene3D" id="3.30.420.10">
    <property type="entry name" value="Ribonuclease H-like superfamily/Ribonuclease H"/>
    <property type="match status" value="2"/>
</dbReference>
<keyword evidence="1" id="KW-0175">Coiled coil</keyword>
<dbReference type="Pfam" id="PF13456">
    <property type="entry name" value="RVT_3"/>
    <property type="match status" value="1"/>
</dbReference>
<dbReference type="Gene3D" id="1.10.340.70">
    <property type="match status" value="1"/>
</dbReference>
<dbReference type="CDD" id="cd09279">
    <property type="entry name" value="RNase_HI_like"/>
    <property type="match status" value="1"/>
</dbReference>
<keyword evidence="4" id="KW-1185">Reference proteome</keyword>
<dbReference type="Gene3D" id="3.30.70.270">
    <property type="match status" value="1"/>
</dbReference>
<proteinExistence type="predicted"/>
<feature type="domain" description="RNase H type-1" evidence="2">
    <location>
        <begin position="392"/>
        <end position="501"/>
    </location>
</feature>
<reference evidence="4" key="1">
    <citation type="journal article" date="2018" name="Gigascience">
        <title>Genome assembly of the Pink Ipe (Handroanthus impetiginosus, Bignoniaceae), a highly valued, ecologically keystone Neotropical timber forest tree.</title>
        <authorList>
            <person name="Silva-Junior O.B."/>
            <person name="Grattapaglia D."/>
            <person name="Novaes E."/>
            <person name="Collevatti R.G."/>
        </authorList>
    </citation>
    <scope>NUCLEOTIDE SEQUENCE [LARGE SCALE GENOMIC DNA]</scope>
    <source>
        <strain evidence="4">cv. UFG-1</strain>
    </source>
</reference>
<organism evidence="3 4">
    <name type="scientific">Handroanthus impetiginosus</name>
    <dbReference type="NCBI Taxonomy" id="429701"/>
    <lineage>
        <taxon>Eukaryota</taxon>
        <taxon>Viridiplantae</taxon>
        <taxon>Streptophyta</taxon>
        <taxon>Embryophyta</taxon>
        <taxon>Tracheophyta</taxon>
        <taxon>Spermatophyta</taxon>
        <taxon>Magnoliopsida</taxon>
        <taxon>eudicotyledons</taxon>
        <taxon>Gunneridae</taxon>
        <taxon>Pentapetalae</taxon>
        <taxon>asterids</taxon>
        <taxon>lamiids</taxon>
        <taxon>Lamiales</taxon>
        <taxon>Bignoniaceae</taxon>
        <taxon>Crescentiina</taxon>
        <taxon>Tabebuia alliance</taxon>
        <taxon>Handroanthus</taxon>
    </lineage>
</organism>
<evidence type="ECO:0000313" key="4">
    <source>
        <dbReference type="Proteomes" id="UP000231279"/>
    </source>
</evidence>
<dbReference type="OrthoDB" id="1305387at2759"/>
<dbReference type="PANTHER" id="PTHR48475">
    <property type="entry name" value="RIBONUCLEASE H"/>
    <property type="match status" value="1"/>
</dbReference>
<dbReference type="AlphaFoldDB" id="A0A2G9H4N8"/>
<dbReference type="InterPro" id="IPR036397">
    <property type="entry name" value="RNaseH_sf"/>
</dbReference>
<dbReference type="SUPFAM" id="SSF53098">
    <property type="entry name" value="Ribonuclease H-like"/>
    <property type="match status" value="2"/>
</dbReference>
<sequence>MKQRTTLIVSCDHGDSDGESVASSYHVESSLSCVDRRGIKGNTYKQVLKFINASYIDKPKCIMHIVYPRRKYGQLRACVDFQKIKYTKEVVMTHHITFSQDTVEEDTKAAPPKLEEGVKSTVDELKEVKLGEVNDPQPIYISAILTIAEEKGIYHTTGSPFDQANSTSIPLKLIPLIKAEISNMVPVRKKNDQICVCVDFRDLNGACSKDDFPLSITELIIDATIGHEVLSFMDGSSGYNQIRMSPEDEELTAFRTPKAKIDAILRMPEPQNIHELKSLEGKLAYLRRFISSLKDVPFEWDEACSNAFNSTKAYLMKPPVLVTPVPGHPLVLYIVAQERSVRALLVQENDNVDHLIRAEWKLSNDLLDEDILVIKVTPVWKMYFYGASHKEGVGARVVFVTSNREVLPYSFALTQNCLDNIVEYQALILGLEMAIDIKQLQLKVYGDSKLVISQLLGTYEVKKPKLLLYFNYAKRLIGWLGDVEIELIPRVENKQAYALAKLISTLAVLEKKTHVTICKSWVVPPIFQNKNYEEKENHIVEVFEIEKKDWHQSQHLIDFILFNILLGAVSSDVWRRATRFIYYKETLYRCSFNGVFLRCLGDDETIQAMEKIYSRICSAHQSGPKLHFWIKRMGYYWSTMVKDCMDCAQGCQACQFHANFIHQPLEPLHPTIALWLFDSRGLDVKDVANFIGLNIIYRCGVPRYVIFNNGKLFYNNVMGKLCQKFGFKRRKSSMYYVVANSLAKLEALDEKRLKAQQKLKCYQARFYKAFNNKVRLRSFQVDDLVLAVRRPIIITYRTGNKFTFKWDGPYVIKEVYKNGVTS</sequence>
<evidence type="ECO:0000259" key="2">
    <source>
        <dbReference type="Pfam" id="PF13456"/>
    </source>
</evidence>
<dbReference type="STRING" id="429701.A0A2G9H4N8"/>
<dbReference type="InterPro" id="IPR043128">
    <property type="entry name" value="Rev_trsase/Diguanyl_cyclase"/>
</dbReference>
<name>A0A2G9H4N8_9LAMI</name>
<dbReference type="GO" id="GO:0003676">
    <property type="term" value="F:nucleic acid binding"/>
    <property type="evidence" value="ECO:0007669"/>
    <property type="project" value="InterPro"/>
</dbReference>
<accession>A0A2G9H4N8</accession>